<dbReference type="Pfam" id="PF13424">
    <property type="entry name" value="TPR_12"/>
    <property type="match status" value="1"/>
</dbReference>
<name>C7PXN7_CATAD</name>
<sequence length="1011" mass="108165">MPVYSILGPLEVRVGGVLVEVARPRRRAVLTYLLLHANDRVDVEQLIDALWAEGTPRTARAQIHTAVSALKAALPEELRTGLVSEATGYRLWVGAEDLDLAVFRQRLASARGCPGIGAESEQARRALRSALALWRGPALAGVDAPFVEPARARLEEERFSAYEALADGEMAAGRHAELIPLLTGLLNEYPARESIVRRLALSLYRAGRKTDALAVVRRLRVLLAKEYGLDPEKGIVDLENAMLRGDLALDAREVGSEGRSEGRSEGVRSEGRPDADLRAGAAVASEVAAPEAATGGEKSAPPSPAPPRQAAPLQPTWPRPAQLPPPTAGFVGRDHELTRLARLLTSESDAPRAAAVTGPAGVGKTSLALIWAHEHAGAFPDGQLFVDLHGYDHSEAESPEGVLERFLLALGIPGHQIPPGLPKREDLFRSAMAERRMLLVLDNARDYRQISPLLPGSAHTRTLITSRIRLGSLVADTGALPVPLDVLPLEESVEVLTRIVGAESVAAAPQSARDLARLCGGLPLALRISAVRLLEEPAAGLTGLATELSPEADRLHGLGLLDGGHTVSHALENSCRRLTAAQIRLFRLLCLHPGDSVGAAAAQAMVDQGDLRFTAHVEVRHLLRVLETVHLVDRTAADRYRMHDLVRLYGRGLSGLDDADQTQDSLALQRLLDWYINVAQAAHRVLAPAMPALPMDVRHSLTDNPTPFPDESAALDWFDQEAANLIALTKSAAEHGDHRGVWQLAIALGAYLSRRHRVDALVQTQALGEQAALAEAHHAAAAALANNLGIAHAMRRDPEAAQQPFERAVAAYRDLGDRQRAAQISANLGSLRYDLGMPHEAAAAHSAAIETLREFGDSPALSAVLANLGLTVGDLGRHEQARDLFREAIGVAEACGSDYRAGYARSQLAWTLLRLGEADEGLELSRETLAYALTIGDPLLAGRMHDQIGIAQAMRGAWDEARAAWEEAVATLTGIGSSEADVVRARLRGEPDALPAVGADGKPNVAALPSR</sequence>
<feature type="domain" description="Bacterial transcriptional activator" evidence="7">
    <location>
        <begin position="98"/>
        <end position="243"/>
    </location>
</feature>
<dbReference type="Proteomes" id="UP000000851">
    <property type="component" value="Chromosome"/>
</dbReference>
<dbReference type="PANTHER" id="PTHR35807">
    <property type="entry name" value="TRANSCRIPTIONAL REGULATOR REDD-RELATED"/>
    <property type="match status" value="1"/>
</dbReference>
<gene>
    <name evidence="8" type="ordered locus">Caci_2572</name>
</gene>
<dbReference type="PRINTS" id="PR00364">
    <property type="entry name" value="DISEASERSIST"/>
</dbReference>
<keyword evidence="3" id="KW-0238">DNA-binding</keyword>
<dbReference type="GO" id="GO:0000160">
    <property type="term" value="P:phosphorelay signal transduction system"/>
    <property type="evidence" value="ECO:0007669"/>
    <property type="project" value="InterPro"/>
</dbReference>
<keyword evidence="2" id="KW-0805">Transcription regulation</keyword>
<reference evidence="8 9" key="1">
    <citation type="journal article" date="2009" name="Stand. Genomic Sci.">
        <title>Complete genome sequence of Catenulispora acidiphila type strain (ID 139908).</title>
        <authorList>
            <person name="Copeland A."/>
            <person name="Lapidus A."/>
            <person name="Glavina Del Rio T."/>
            <person name="Nolan M."/>
            <person name="Lucas S."/>
            <person name="Chen F."/>
            <person name="Tice H."/>
            <person name="Cheng J.F."/>
            <person name="Bruce D."/>
            <person name="Goodwin L."/>
            <person name="Pitluck S."/>
            <person name="Mikhailova N."/>
            <person name="Pati A."/>
            <person name="Ivanova N."/>
            <person name="Mavromatis K."/>
            <person name="Chen A."/>
            <person name="Palaniappan K."/>
            <person name="Chain P."/>
            <person name="Land M."/>
            <person name="Hauser L."/>
            <person name="Chang Y.J."/>
            <person name="Jeffries C.D."/>
            <person name="Chertkov O."/>
            <person name="Brettin T."/>
            <person name="Detter J.C."/>
            <person name="Han C."/>
            <person name="Ali Z."/>
            <person name="Tindall B.J."/>
            <person name="Goker M."/>
            <person name="Bristow J."/>
            <person name="Eisen J.A."/>
            <person name="Markowitz V."/>
            <person name="Hugenholtz P."/>
            <person name="Kyrpides N.C."/>
            <person name="Klenk H.P."/>
        </authorList>
    </citation>
    <scope>NUCLEOTIDE SEQUENCE [LARGE SCALE GENOMIC DNA]</scope>
    <source>
        <strain evidence="9">DSM 44928 / JCM 14897 / NBRC 102108 / NRRL B-24433 / ID139908</strain>
    </source>
</reference>
<evidence type="ECO:0000259" key="7">
    <source>
        <dbReference type="SMART" id="SM01043"/>
    </source>
</evidence>
<dbReference type="Gene3D" id="1.25.40.10">
    <property type="entry name" value="Tetratricopeptide repeat domain"/>
    <property type="match status" value="2"/>
</dbReference>
<dbReference type="PANTHER" id="PTHR35807:SF1">
    <property type="entry name" value="TRANSCRIPTIONAL REGULATOR REDD"/>
    <property type="match status" value="1"/>
</dbReference>
<dbReference type="InterPro" id="IPR005158">
    <property type="entry name" value="BTAD"/>
</dbReference>
<dbReference type="RefSeq" id="WP_012786783.1">
    <property type="nucleotide sequence ID" value="NC_013131.1"/>
</dbReference>
<dbReference type="EMBL" id="CP001700">
    <property type="protein sequence ID" value="ACU71490.1"/>
    <property type="molecule type" value="Genomic_DNA"/>
</dbReference>
<dbReference type="STRING" id="479433.Caci_2572"/>
<evidence type="ECO:0000256" key="5">
    <source>
        <dbReference type="SAM" id="MobiDB-lite"/>
    </source>
</evidence>
<evidence type="ECO:0000313" key="9">
    <source>
        <dbReference type="Proteomes" id="UP000000851"/>
    </source>
</evidence>
<feature type="compositionally biased region" description="Low complexity" evidence="5">
    <location>
        <begin position="279"/>
        <end position="293"/>
    </location>
</feature>
<dbReference type="eggNOG" id="COG3903">
    <property type="taxonomic scope" value="Bacteria"/>
</dbReference>
<dbReference type="CDD" id="cd15831">
    <property type="entry name" value="BTAD"/>
    <property type="match status" value="1"/>
</dbReference>
<dbReference type="SUPFAM" id="SSF48452">
    <property type="entry name" value="TPR-like"/>
    <property type="match status" value="2"/>
</dbReference>
<dbReference type="eggNOG" id="COG3629">
    <property type="taxonomic scope" value="Bacteria"/>
</dbReference>
<dbReference type="GO" id="GO:0003677">
    <property type="term" value="F:DNA binding"/>
    <property type="evidence" value="ECO:0007669"/>
    <property type="project" value="UniProtKB-KW"/>
</dbReference>
<comment type="similarity">
    <text evidence="1">Belongs to the AfsR/DnrI/RedD regulatory family.</text>
</comment>
<dbReference type="SMART" id="SM01043">
    <property type="entry name" value="BTAD"/>
    <property type="match status" value="1"/>
</dbReference>
<dbReference type="InterPro" id="IPR019734">
    <property type="entry name" value="TPR_rpt"/>
</dbReference>
<dbReference type="InterPro" id="IPR027417">
    <property type="entry name" value="P-loop_NTPase"/>
</dbReference>
<dbReference type="Gene3D" id="3.40.50.300">
    <property type="entry name" value="P-loop containing nucleotide triphosphate hydrolases"/>
    <property type="match status" value="1"/>
</dbReference>
<dbReference type="KEGG" id="cai:Caci_2572"/>
<dbReference type="OrthoDB" id="581105at2"/>
<protein>
    <submittedName>
        <fullName evidence="8">Transcriptional regulator, SARP family</fullName>
    </submittedName>
</protein>
<dbReference type="GO" id="GO:0043531">
    <property type="term" value="F:ADP binding"/>
    <property type="evidence" value="ECO:0007669"/>
    <property type="project" value="InterPro"/>
</dbReference>
<evidence type="ECO:0000256" key="3">
    <source>
        <dbReference type="ARBA" id="ARBA00023125"/>
    </source>
</evidence>
<feature type="region of interest" description="Disordered" evidence="5">
    <location>
        <begin position="253"/>
        <end position="330"/>
    </location>
</feature>
<dbReference type="GO" id="GO:0006355">
    <property type="term" value="P:regulation of DNA-templated transcription"/>
    <property type="evidence" value="ECO:0007669"/>
    <property type="project" value="InterPro"/>
</dbReference>
<dbReference type="SMART" id="SM00028">
    <property type="entry name" value="TPR"/>
    <property type="match status" value="4"/>
</dbReference>
<dbReference type="InterPro" id="IPR001867">
    <property type="entry name" value="OmpR/PhoB-type_DNA-bd"/>
</dbReference>
<feature type="compositionally biased region" description="Pro residues" evidence="5">
    <location>
        <begin position="301"/>
        <end position="327"/>
    </location>
</feature>
<proteinExistence type="inferred from homology"/>
<evidence type="ECO:0000259" key="6">
    <source>
        <dbReference type="SMART" id="SM00862"/>
    </source>
</evidence>
<dbReference type="Pfam" id="PF03704">
    <property type="entry name" value="BTAD"/>
    <property type="match status" value="1"/>
</dbReference>
<dbReference type="Pfam" id="PF13374">
    <property type="entry name" value="TPR_10"/>
    <property type="match status" value="1"/>
</dbReference>
<dbReference type="InterPro" id="IPR036388">
    <property type="entry name" value="WH-like_DNA-bd_sf"/>
</dbReference>
<evidence type="ECO:0000256" key="1">
    <source>
        <dbReference type="ARBA" id="ARBA00005820"/>
    </source>
</evidence>
<dbReference type="InParanoid" id="C7PXN7"/>
<evidence type="ECO:0000256" key="2">
    <source>
        <dbReference type="ARBA" id="ARBA00023015"/>
    </source>
</evidence>
<keyword evidence="9" id="KW-1185">Reference proteome</keyword>
<dbReference type="AlphaFoldDB" id="C7PXN7"/>
<dbReference type="InterPro" id="IPR011990">
    <property type="entry name" value="TPR-like_helical_dom_sf"/>
</dbReference>
<evidence type="ECO:0000256" key="4">
    <source>
        <dbReference type="ARBA" id="ARBA00023163"/>
    </source>
</evidence>
<evidence type="ECO:0000313" key="8">
    <source>
        <dbReference type="EMBL" id="ACU71490.1"/>
    </source>
</evidence>
<dbReference type="InterPro" id="IPR051677">
    <property type="entry name" value="AfsR-DnrI-RedD_regulator"/>
</dbReference>
<dbReference type="Gene3D" id="1.10.10.10">
    <property type="entry name" value="Winged helix-like DNA-binding domain superfamily/Winged helix DNA-binding domain"/>
    <property type="match status" value="1"/>
</dbReference>
<keyword evidence="4" id="KW-0804">Transcription</keyword>
<feature type="domain" description="OmpR/PhoB-type" evidence="6">
    <location>
        <begin position="16"/>
        <end position="91"/>
    </location>
</feature>
<dbReference type="SUPFAM" id="SSF46894">
    <property type="entry name" value="C-terminal effector domain of the bipartite response regulators"/>
    <property type="match status" value="1"/>
</dbReference>
<dbReference type="SUPFAM" id="SSF52540">
    <property type="entry name" value="P-loop containing nucleoside triphosphate hydrolases"/>
    <property type="match status" value="1"/>
</dbReference>
<organism evidence="8 9">
    <name type="scientific">Catenulispora acidiphila (strain DSM 44928 / JCM 14897 / NBRC 102108 / NRRL B-24433 / ID139908)</name>
    <dbReference type="NCBI Taxonomy" id="479433"/>
    <lineage>
        <taxon>Bacteria</taxon>
        <taxon>Bacillati</taxon>
        <taxon>Actinomycetota</taxon>
        <taxon>Actinomycetes</taxon>
        <taxon>Catenulisporales</taxon>
        <taxon>Catenulisporaceae</taxon>
        <taxon>Catenulispora</taxon>
    </lineage>
</organism>
<dbReference type="SMART" id="SM00862">
    <property type="entry name" value="Trans_reg_C"/>
    <property type="match status" value="1"/>
</dbReference>
<feature type="compositionally biased region" description="Basic and acidic residues" evidence="5">
    <location>
        <begin position="253"/>
        <end position="277"/>
    </location>
</feature>
<dbReference type="InterPro" id="IPR016032">
    <property type="entry name" value="Sig_transdc_resp-reg_C-effctor"/>
</dbReference>
<accession>C7PXN7</accession>
<dbReference type="HOGENOM" id="CLU_004665_2_0_11"/>